<evidence type="ECO:0000313" key="1">
    <source>
        <dbReference type="EMBL" id="OAD69466.1"/>
    </source>
</evidence>
<dbReference type="VEuPathDB" id="FungiDB:PHYBLDRAFT_188256"/>
<sequence length="116" mass="13676">MYMQLANYGEIQFSLVVGMSLSTFKGTNGFAYDCTRVYKIYWTPSVVLNELQGLVLKREILNTVHILINVNNADDNRVGVVWQNTHFYICRIRVAQFRVLYFSRFAFYFEIATEFY</sequence>
<gene>
    <name evidence="1" type="ORF">PHYBLDRAFT_188256</name>
</gene>
<dbReference type="GeneID" id="29000378"/>
<evidence type="ECO:0000313" key="2">
    <source>
        <dbReference type="Proteomes" id="UP000077315"/>
    </source>
</evidence>
<dbReference type="AlphaFoldDB" id="A0A167L2W0"/>
<accession>A0A167L2W0</accession>
<reference evidence="2" key="1">
    <citation type="submission" date="2015-06" db="EMBL/GenBank/DDBJ databases">
        <title>Expansion of signal transduction pathways in fungi by whole-genome duplication.</title>
        <authorList>
            <consortium name="DOE Joint Genome Institute"/>
            <person name="Corrochano L.M."/>
            <person name="Kuo A."/>
            <person name="Marcet-Houben M."/>
            <person name="Polaino S."/>
            <person name="Salamov A."/>
            <person name="Villalobos J.M."/>
            <person name="Alvarez M.I."/>
            <person name="Avalos J."/>
            <person name="Benito E.P."/>
            <person name="Benoit I."/>
            <person name="Burger G."/>
            <person name="Camino L.P."/>
            <person name="Canovas D."/>
            <person name="Cerda-Olmedo E."/>
            <person name="Cheng J.-F."/>
            <person name="Dominguez A."/>
            <person name="Elias M."/>
            <person name="Eslava A.P."/>
            <person name="Glaser F."/>
            <person name="Grimwood J."/>
            <person name="Gutierrez G."/>
            <person name="Heitman J."/>
            <person name="Henrissat B."/>
            <person name="Iturriaga E.A."/>
            <person name="Lang B.F."/>
            <person name="Lavin J.L."/>
            <person name="Lee S."/>
            <person name="Li W."/>
            <person name="Lindquist E."/>
            <person name="Lopez-Garcia S."/>
            <person name="Luque E.M."/>
            <person name="Marcos A.T."/>
            <person name="Martin J."/>
            <person name="McCluskey K."/>
            <person name="Medina H.R."/>
            <person name="Miralles-Duran A."/>
            <person name="Miyazaki A."/>
            <person name="Munoz-Torres E."/>
            <person name="Oguiza J.A."/>
            <person name="Ohm R."/>
            <person name="Olmedo M."/>
            <person name="Orejas M."/>
            <person name="Ortiz-Castellanos L."/>
            <person name="Pisabarro A.G."/>
            <person name="Rodriguez-Romero J."/>
            <person name="Ruiz-Herrera J."/>
            <person name="Ruiz-Vazquez R."/>
            <person name="Sanz C."/>
            <person name="Schackwitz W."/>
            <person name="Schmutz J."/>
            <person name="Shahriari M."/>
            <person name="Shelest E."/>
            <person name="Silva-Franco F."/>
            <person name="Soanes D."/>
            <person name="Syed K."/>
            <person name="Tagua V.G."/>
            <person name="Talbot N.J."/>
            <person name="Thon M."/>
            <person name="De vries R.P."/>
            <person name="Wiebenga A."/>
            <person name="Yadav J.S."/>
            <person name="Braun E.L."/>
            <person name="Baker S."/>
            <person name="Garre V."/>
            <person name="Horwitz B."/>
            <person name="Torres-Martinez S."/>
            <person name="Idnurm A."/>
            <person name="Herrera-Estrella A."/>
            <person name="Gabaldon T."/>
            <person name="Grigoriev I.V."/>
        </authorList>
    </citation>
    <scope>NUCLEOTIDE SEQUENCE [LARGE SCALE GENOMIC DNA]</scope>
    <source>
        <strain evidence="2">NRRL 1555(-)</strain>
    </source>
</reference>
<dbReference type="Proteomes" id="UP000077315">
    <property type="component" value="Unassembled WGS sequence"/>
</dbReference>
<protein>
    <submittedName>
        <fullName evidence="1">Uncharacterized protein</fullName>
    </submittedName>
</protein>
<proteinExistence type="predicted"/>
<dbReference type="InParanoid" id="A0A167L2W0"/>
<dbReference type="RefSeq" id="XP_018287506.1">
    <property type="nucleotide sequence ID" value="XM_018439472.1"/>
</dbReference>
<name>A0A167L2W0_PHYB8</name>
<keyword evidence="2" id="KW-1185">Reference proteome</keyword>
<dbReference type="EMBL" id="KV440991">
    <property type="protein sequence ID" value="OAD69466.1"/>
    <property type="molecule type" value="Genomic_DNA"/>
</dbReference>
<organism evidence="1 2">
    <name type="scientific">Phycomyces blakesleeanus (strain ATCC 8743b / DSM 1359 / FGSC 10004 / NBRC 33097 / NRRL 1555)</name>
    <dbReference type="NCBI Taxonomy" id="763407"/>
    <lineage>
        <taxon>Eukaryota</taxon>
        <taxon>Fungi</taxon>
        <taxon>Fungi incertae sedis</taxon>
        <taxon>Mucoromycota</taxon>
        <taxon>Mucoromycotina</taxon>
        <taxon>Mucoromycetes</taxon>
        <taxon>Mucorales</taxon>
        <taxon>Phycomycetaceae</taxon>
        <taxon>Phycomyces</taxon>
    </lineage>
</organism>